<keyword evidence="2" id="KW-1185">Reference proteome</keyword>
<accession>A0ACC0AQ30</accession>
<comment type="caution">
    <text evidence="1">The sequence shown here is derived from an EMBL/GenBank/DDBJ whole genome shotgun (WGS) entry which is preliminary data.</text>
</comment>
<protein>
    <submittedName>
        <fullName evidence="1">Uncharacterized protein</fullName>
    </submittedName>
</protein>
<dbReference type="Proteomes" id="UP001060085">
    <property type="component" value="Linkage Group LG05"/>
</dbReference>
<proteinExistence type="predicted"/>
<dbReference type="EMBL" id="CM044705">
    <property type="protein sequence ID" value="KAI5663102.1"/>
    <property type="molecule type" value="Genomic_DNA"/>
</dbReference>
<reference evidence="2" key="1">
    <citation type="journal article" date="2023" name="Nat. Plants">
        <title>Single-cell RNA sequencing provides a high-resolution roadmap for understanding the multicellular compartmentation of specialized metabolism.</title>
        <authorList>
            <person name="Sun S."/>
            <person name="Shen X."/>
            <person name="Li Y."/>
            <person name="Li Y."/>
            <person name="Wang S."/>
            <person name="Li R."/>
            <person name="Zhang H."/>
            <person name="Shen G."/>
            <person name="Guo B."/>
            <person name="Wei J."/>
            <person name="Xu J."/>
            <person name="St-Pierre B."/>
            <person name="Chen S."/>
            <person name="Sun C."/>
        </authorList>
    </citation>
    <scope>NUCLEOTIDE SEQUENCE [LARGE SCALE GENOMIC DNA]</scope>
</reference>
<sequence length="196" mass="22001">MAADGDDPWNKKSFTGLFSSNSASLSSPCIEEVQQFKGKPLSPDFQLAAEPSTKPAWIDFEEIPIHLFNKGSLFSIARAVERPLDDNRFLADFLQWNRLRRHLHCSHIWLCISSVHASAEELIGVKLRRGHASFWFDQWLPSRRLSRDISLPSSKAKRLSIDASPLSIPQRVISGTPFFSWMGNSEGSTMSNIDGA</sequence>
<evidence type="ECO:0000313" key="1">
    <source>
        <dbReference type="EMBL" id="KAI5663102.1"/>
    </source>
</evidence>
<organism evidence="1 2">
    <name type="scientific">Catharanthus roseus</name>
    <name type="common">Madagascar periwinkle</name>
    <name type="synonym">Vinca rosea</name>
    <dbReference type="NCBI Taxonomy" id="4058"/>
    <lineage>
        <taxon>Eukaryota</taxon>
        <taxon>Viridiplantae</taxon>
        <taxon>Streptophyta</taxon>
        <taxon>Embryophyta</taxon>
        <taxon>Tracheophyta</taxon>
        <taxon>Spermatophyta</taxon>
        <taxon>Magnoliopsida</taxon>
        <taxon>eudicotyledons</taxon>
        <taxon>Gunneridae</taxon>
        <taxon>Pentapetalae</taxon>
        <taxon>asterids</taxon>
        <taxon>lamiids</taxon>
        <taxon>Gentianales</taxon>
        <taxon>Apocynaceae</taxon>
        <taxon>Rauvolfioideae</taxon>
        <taxon>Vinceae</taxon>
        <taxon>Catharanthinae</taxon>
        <taxon>Catharanthus</taxon>
    </lineage>
</organism>
<name>A0ACC0AQ30_CATRO</name>
<gene>
    <name evidence="1" type="ORF">M9H77_22425</name>
</gene>
<evidence type="ECO:0000313" key="2">
    <source>
        <dbReference type="Proteomes" id="UP001060085"/>
    </source>
</evidence>